<dbReference type="Gene3D" id="1.10.10.10">
    <property type="entry name" value="Winged helix-like DNA-binding domain superfamily/Winged helix DNA-binding domain"/>
    <property type="match status" value="1"/>
</dbReference>
<dbReference type="Pfam" id="PF04784">
    <property type="entry name" value="DUF547"/>
    <property type="match status" value="1"/>
</dbReference>
<keyword evidence="3" id="KW-1185">Reference proteome</keyword>
<dbReference type="GO" id="GO:0035556">
    <property type="term" value="P:intracellular signal transduction"/>
    <property type="evidence" value="ECO:0007669"/>
    <property type="project" value="InterPro"/>
</dbReference>
<dbReference type="GO" id="GO:0045454">
    <property type="term" value="P:cell redox homeostasis"/>
    <property type="evidence" value="ECO:0007669"/>
    <property type="project" value="TreeGrafter"/>
</dbReference>
<feature type="domain" description="DEP" evidence="1">
    <location>
        <begin position="18"/>
        <end position="91"/>
    </location>
</feature>
<organism evidence="2 3">
    <name type="scientific">Plakobranchus ocellatus</name>
    <dbReference type="NCBI Taxonomy" id="259542"/>
    <lineage>
        <taxon>Eukaryota</taxon>
        <taxon>Metazoa</taxon>
        <taxon>Spiralia</taxon>
        <taxon>Lophotrochozoa</taxon>
        <taxon>Mollusca</taxon>
        <taxon>Gastropoda</taxon>
        <taxon>Heterobranchia</taxon>
        <taxon>Euthyneura</taxon>
        <taxon>Panpulmonata</taxon>
        <taxon>Sacoglossa</taxon>
        <taxon>Placobranchoidea</taxon>
        <taxon>Plakobranchidae</taxon>
        <taxon>Plakobranchus</taxon>
    </lineage>
</organism>
<evidence type="ECO:0000259" key="1">
    <source>
        <dbReference type="SMART" id="SM00049"/>
    </source>
</evidence>
<comment type="caution">
    <text evidence="2">The sequence shown here is derived from an EMBL/GenBank/DDBJ whole genome shotgun (WGS) entry which is preliminary data.</text>
</comment>
<dbReference type="EMBL" id="BLXT01005065">
    <property type="protein sequence ID" value="GFO19280.1"/>
    <property type="molecule type" value="Genomic_DNA"/>
</dbReference>
<dbReference type="PANTHER" id="PTHR34386">
    <property type="entry name" value="GLUTAREDOXIN"/>
    <property type="match status" value="1"/>
</dbReference>
<dbReference type="AlphaFoldDB" id="A0AAV4BIE0"/>
<dbReference type="PANTHER" id="PTHR34386:SF1">
    <property type="entry name" value="GLUTAREDOXIN-LIKE PROTEIN NRDH"/>
    <property type="match status" value="1"/>
</dbReference>
<dbReference type="InterPro" id="IPR000591">
    <property type="entry name" value="DEP_dom"/>
</dbReference>
<dbReference type="InterPro" id="IPR051548">
    <property type="entry name" value="Grx-like_ET"/>
</dbReference>
<sequence length="297" mass="33023">MFSFQCEPDECYLLIEQLKKDNIVRTHGGLLKSQKNAFSGKEFLAWVVEKQGLDKERGIEMGQTLLDHKFASPPKAGELFKGGDEIYVLTEEIGPDALNAGGVSDCTPKTATEIGELLRKMILKLYGVFLSDDGKSVDYKGMKASEEFKTYTRMTRELTRVELTNATREEKLAFFINIYNALVIHASVERGPPTSLWGRYRFFNGTKYIIGGHPYSLQDIENGVLRANRKGVGYSYPCLGDNSAERDGTNVSILPILTLYLALFLFPNVPVTAAASKLPISACVWADIHLNVPLPTL</sequence>
<dbReference type="SUPFAM" id="SSF46785">
    <property type="entry name" value="Winged helix' DNA-binding domain"/>
    <property type="match status" value="1"/>
</dbReference>
<accession>A0AAV4BIE0</accession>
<evidence type="ECO:0000313" key="3">
    <source>
        <dbReference type="Proteomes" id="UP000735302"/>
    </source>
</evidence>
<dbReference type="CDD" id="cd04371">
    <property type="entry name" value="DEP"/>
    <property type="match status" value="1"/>
</dbReference>
<dbReference type="InterPro" id="IPR006869">
    <property type="entry name" value="DUF547"/>
</dbReference>
<dbReference type="SMART" id="SM00049">
    <property type="entry name" value="DEP"/>
    <property type="match status" value="1"/>
</dbReference>
<proteinExistence type="predicted"/>
<dbReference type="InterPro" id="IPR036388">
    <property type="entry name" value="WH-like_DNA-bd_sf"/>
</dbReference>
<name>A0AAV4BIE0_9GAST</name>
<gene>
    <name evidence="2" type="ORF">PoB_004578500</name>
</gene>
<dbReference type="GO" id="GO:0009055">
    <property type="term" value="F:electron transfer activity"/>
    <property type="evidence" value="ECO:0007669"/>
    <property type="project" value="TreeGrafter"/>
</dbReference>
<evidence type="ECO:0000313" key="2">
    <source>
        <dbReference type="EMBL" id="GFO19280.1"/>
    </source>
</evidence>
<dbReference type="InterPro" id="IPR036390">
    <property type="entry name" value="WH_DNA-bd_sf"/>
</dbReference>
<reference evidence="2 3" key="1">
    <citation type="journal article" date="2021" name="Elife">
        <title>Chloroplast acquisition without the gene transfer in kleptoplastic sea slugs, Plakobranchus ocellatus.</title>
        <authorList>
            <person name="Maeda T."/>
            <person name="Takahashi S."/>
            <person name="Yoshida T."/>
            <person name="Shimamura S."/>
            <person name="Takaki Y."/>
            <person name="Nagai Y."/>
            <person name="Toyoda A."/>
            <person name="Suzuki Y."/>
            <person name="Arimoto A."/>
            <person name="Ishii H."/>
            <person name="Satoh N."/>
            <person name="Nishiyama T."/>
            <person name="Hasebe M."/>
            <person name="Maruyama T."/>
            <person name="Minagawa J."/>
            <person name="Obokata J."/>
            <person name="Shigenobu S."/>
        </authorList>
    </citation>
    <scope>NUCLEOTIDE SEQUENCE [LARGE SCALE GENOMIC DNA]</scope>
</reference>
<protein>
    <submittedName>
        <fullName evidence="2">Glutaredoxin</fullName>
    </submittedName>
</protein>
<dbReference type="Proteomes" id="UP000735302">
    <property type="component" value="Unassembled WGS sequence"/>
</dbReference>